<proteinExistence type="predicted"/>
<dbReference type="InterPro" id="IPR006119">
    <property type="entry name" value="Resolv_N"/>
</dbReference>
<evidence type="ECO:0000259" key="1">
    <source>
        <dbReference type="Pfam" id="PF00239"/>
    </source>
</evidence>
<comment type="caution">
    <text evidence="2">The sequence shown here is derived from an EMBL/GenBank/DDBJ whole genome shotgun (WGS) entry which is preliminary data.</text>
</comment>
<organism evidence="2 3">
    <name type="scientific">Vagococcus allomyrinae</name>
    <dbReference type="NCBI Taxonomy" id="2794353"/>
    <lineage>
        <taxon>Bacteria</taxon>
        <taxon>Bacillati</taxon>
        <taxon>Bacillota</taxon>
        <taxon>Bacilli</taxon>
        <taxon>Lactobacillales</taxon>
        <taxon>Enterococcaceae</taxon>
        <taxon>Vagococcus</taxon>
    </lineage>
</organism>
<reference evidence="2" key="1">
    <citation type="submission" date="2020-12" db="EMBL/GenBank/DDBJ databases">
        <title>Vagococcus allomyrinae sp. nov. and Enterococcus lavae sp. nov., isolated from the larvae of Allomyrina dichotoma.</title>
        <authorList>
            <person name="Lee S.D."/>
        </authorList>
    </citation>
    <scope>NUCLEOTIDE SEQUENCE</scope>
    <source>
        <strain evidence="2">BWB3-3</strain>
    </source>
</reference>
<name>A0A940P5P0_9ENTE</name>
<dbReference type="GO" id="GO:0003677">
    <property type="term" value="F:DNA binding"/>
    <property type="evidence" value="ECO:0007669"/>
    <property type="project" value="InterPro"/>
</dbReference>
<dbReference type="SUPFAM" id="SSF53041">
    <property type="entry name" value="Resolvase-like"/>
    <property type="match status" value="1"/>
</dbReference>
<dbReference type="Gene3D" id="3.40.50.1390">
    <property type="entry name" value="Resolvase, N-terminal catalytic domain"/>
    <property type="match status" value="1"/>
</dbReference>
<evidence type="ECO:0000313" key="3">
    <source>
        <dbReference type="Proteomes" id="UP000674938"/>
    </source>
</evidence>
<feature type="domain" description="Resolvase/invertase-type recombinase catalytic" evidence="1">
    <location>
        <begin position="16"/>
        <end position="91"/>
    </location>
</feature>
<sequence>MTTYGYVNSQYPLPTNDQLKIVADYHCQEIFIEKADSQHRRELRRLLTELVPGDRVVIASLQAFGHTTEETLQVMTELKDKQVQVISWSTQLHLNYYKRTAGLF</sequence>
<dbReference type="RefSeq" id="WP_209525123.1">
    <property type="nucleotide sequence ID" value="NZ_JAEEGA010000002.1"/>
</dbReference>
<keyword evidence="3" id="KW-1185">Reference proteome</keyword>
<dbReference type="GO" id="GO:0000150">
    <property type="term" value="F:DNA strand exchange activity"/>
    <property type="evidence" value="ECO:0007669"/>
    <property type="project" value="InterPro"/>
</dbReference>
<evidence type="ECO:0000313" key="2">
    <source>
        <dbReference type="EMBL" id="MBP1040231.1"/>
    </source>
</evidence>
<dbReference type="EMBL" id="JAEEGA010000002">
    <property type="protein sequence ID" value="MBP1040231.1"/>
    <property type="molecule type" value="Genomic_DNA"/>
</dbReference>
<dbReference type="Proteomes" id="UP000674938">
    <property type="component" value="Unassembled WGS sequence"/>
</dbReference>
<dbReference type="Pfam" id="PF00239">
    <property type="entry name" value="Resolvase"/>
    <property type="match status" value="1"/>
</dbReference>
<dbReference type="InterPro" id="IPR036162">
    <property type="entry name" value="Resolvase-like_N_sf"/>
</dbReference>
<dbReference type="AlphaFoldDB" id="A0A940P5P0"/>
<accession>A0A940P5P0</accession>
<protein>
    <submittedName>
        <fullName evidence="2">Recombinase family protein</fullName>
    </submittedName>
</protein>
<gene>
    <name evidence="2" type="ORF">I6N95_04310</name>
</gene>